<keyword evidence="5 7" id="KW-0687">Ribonucleoprotein</keyword>
<dbReference type="AlphaFoldDB" id="A0A235BY61"/>
<dbReference type="InterPro" id="IPR000244">
    <property type="entry name" value="Ribosomal_bL9"/>
</dbReference>
<dbReference type="Proteomes" id="UP000215215">
    <property type="component" value="Unassembled WGS sequence"/>
</dbReference>
<evidence type="ECO:0000256" key="6">
    <source>
        <dbReference type="ARBA" id="ARBA00035292"/>
    </source>
</evidence>
<keyword evidence="3 7" id="KW-0694">RNA-binding</keyword>
<dbReference type="GO" id="GO:0003735">
    <property type="term" value="F:structural constituent of ribosome"/>
    <property type="evidence" value="ECO:0007669"/>
    <property type="project" value="InterPro"/>
</dbReference>
<gene>
    <name evidence="7" type="primary">rplI</name>
    <name evidence="9" type="ORF">CH333_01865</name>
</gene>
<dbReference type="Gene3D" id="3.40.5.10">
    <property type="entry name" value="Ribosomal protein L9, N-terminal domain"/>
    <property type="match status" value="1"/>
</dbReference>
<comment type="caution">
    <text evidence="9">The sequence shown here is derived from an EMBL/GenBank/DDBJ whole genome shotgun (WGS) entry which is preliminary data.</text>
</comment>
<dbReference type="InterPro" id="IPR020070">
    <property type="entry name" value="Ribosomal_bL9_N"/>
</dbReference>
<dbReference type="InterPro" id="IPR009027">
    <property type="entry name" value="Ribosomal_bL9/RNase_H1_N"/>
</dbReference>
<evidence type="ECO:0000256" key="2">
    <source>
        <dbReference type="ARBA" id="ARBA00022730"/>
    </source>
</evidence>
<sequence>MKLILTKDVQELGKEGETIEVKDGYARNWLIPQGFACIYNKTNLKIYEERKKVAERKLTKEKSKAETVKSRIESLSITVPMEAGENNRLFGSVSPGLISEALKREGYKIDHKFIIIDEPVKELGVYTVKICLHPDVYANLKVWVVSKEEI</sequence>
<dbReference type="FunFam" id="3.40.5.10:FF:000003">
    <property type="entry name" value="50S ribosomal protein L9"/>
    <property type="match status" value="1"/>
</dbReference>
<dbReference type="Pfam" id="PF01281">
    <property type="entry name" value="Ribosomal_L9_N"/>
    <property type="match status" value="1"/>
</dbReference>
<dbReference type="EMBL" id="NOZQ01000031">
    <property type="protein sequence ID" value="OYD17136.1"/>
    <property type="molecule type" value="Genomic_DNA"/>
</dbReference>
<dbReference type="PANTHER" id="PTHR21368">
    <property type="entry name" value="50S RIBOSOMAL PROTEIN L9"/>
    <property type="match status" value="1"/>
</dbReference>
<dbReference type="InterPro" id="IPR036791">
    <property type="entry name" value="Ribosomal_bL9_C_sf"/>
</dbReference>
<dbReference type="InterPro" id="IPR036935">
    <property type="entry name" value="Ribosomal_bL9_N_sf"/>
</dbReference>
<dbReference type="GO" id="GO:0019843">
    <property type="term" value="F:rRNA binding"/>
    <property type="evidence" value="ECO:0007669"/>
    <property type="project" value="UniProtKB-UniRule"/>
</dbReference>
<dbReference type="GO" id="GO:0005840">
    <property type="term" value="C:ribosome"/>
    <property type="evidence" value="ECO:0007669"/>
    <property type="project" value="UniProtKB-KW"/>
</dbReference>
<dbReference type="PROSITE" id="PS00651">
    <property type="entry name" value="RIBOSOMAL_L9"/>
    <property type="match status" value="1"/>
</dbReference>
<evidence type="ECO:0000259" key="8">
    <source>
        <dbReference type="PROSITE" id="PS00651"/>
    </source>
</evidence>
<evidence type="ECO:0000313" key="9">
    <source>
        <dbReference type="EMBL" id="OYD17136.1"/>
    </source>
</evidence>
<evidence type="ECO:0000256" key="7">
    <source>
        <dbReference type="HAMAP-Rule" id="MF_00503"/>
    </source>
</evidence>
<proteinExistence type="inferred from homology"/>
<evidence type="ECO:0000256" key="4">
    <source>
        <dbReference type="ARBA" id="ARBA00022980"/>
    </source>
</evidence>
<evidence type="ECO:0000256" key="3">
    <source>
        <dbReference type="ARBA" id="ARBA00022884"/>
    </source>
</evidence>
<dbReference type="HAMAP" id="MF_00503">
    <property type="entry name" value="Ribosomal_bL9"/>
    <property type="match status" value="1"/>
</dbReference>
<dbReference type="SUPFAM" id="SSF55653">
    <property type="entry name" value="Ribosomal protein L9 C-domain"/>
    <property type="match status" value="1"/>
</dbReference>
<dbReference type="NCBIfam" id="TIGR00158">
    <property type="entry name" value="L9"/>
    <property type="match status" value="1"/>
</dbReference>
<organism evidence="9 10">
    <name type="scientific">candidate division WOR-3 bacterium JGI_Cruoil_03_44_89</name>
    <dbReference type="NCBI Taxonomy" id="1973748"/>
    <lineage>
        <taxon>Bacteria</taxon>
        <taxon>Bacteria division WOR-3</taxon>
    </lineage>
</organism>
<reference evidence="9 10" key="1">
    <citation type="submission" date="2017-07" db="EMBL/GenBank/DDBJ databases">
        <title>Recovery of genomes from metagenomes via a dereplication, aggregation, and scoring strategy.</title>
        <authorList>
            <person name="Sieber C.M."/>
            <person name="Probst A.J."/>
            <person name="Sharrar A."/>
            <person name="Thomas B.C."/>
            <person name="Hess M."/>
            <person name="Tringe S.G."/>
            <person name="Banfield J.F."/>
        </authorList>
    </citation>
    <scope>NUCLEOTIDE SEQUENCE [LARGE SCALE GENOMIC DNA]</scope>
    <source>
        <strain evidence="9">JGI_Cruoil_03_44_89</strain>
    </source>
</reference>
<dbReference type="Pfam" id="PF03948">
    <property type="entry name" value="Ribosomal_L9_C"/>
    <property type="match status" value="1"/>
</dbReference>
<accession>A0A235BY61</accession>
<dbReference type="Gene3D" id="3.10.430.100">
    <property type="entry name" value="Ribosomal protein L9, C-terminal domain"/>
    <property type="match status" value="1"/>
</dbReference>
<comment type="function">
    <text evidence="7">Binds to the 23S rRNA.</text>
</comment>
<protein>
    <recommendedName>
        <fullName evidence="6 7">Large ribosomal subunit protein bL9</fullName>
    </recommendedName>
</protein>
<keyword evidence="4 7" id="KW-0689">Ribosomal protein</keyword>
<comment type="similarity">
    <text evidence="1 7">Belongs to the bacterial ribosomal protein bL9 family.</text>
</comment>
<feature type="domain" description="Ribosomal protein L9" evidence="8">
    <location>
        <begin position="13"/>
        <end position="40"/>
    </location>
</feature>
<dbReference type="GO" id="GO:1990904">
    <property type="term" value="C:ribonucleoprotein complex"/>
    <property type="evidence" value="ECO:0007669"/>
    <property type="project" value="UniProtKB-KW"/>
</dbReference>
<dbReference type="InterPro" id="IPR020069">
    <property type="entry name" value="Ribosomal_bL9_C"/>
</dbReference>
<evidence type="ECO:0000256" key="5">
    <source>
        <dbReference type="ARBA" id="ARBA00023274"/>
    </source>
</evidence>
<evidence type="ECO:0000256" key="1">
    <source>
        <dbReference type="ARBA" id="ARBA00010605"/>
    </source>
</evidence>
<dbReference type="InterPro" id="IPR020594">
    <property type="entry name" value="Ribosomal_bL9_bac/chp"/>
</dbReference>
<evidence type="ECO:0000313" key="10">
    <source>
        <dbReference type="Proteomes" id="UP000215215"/>
    </source>
</evidence>
<name>A0A235BY61_UNCW3</name>
<keyword evidence="2 7" id="KW-0699">rRNA-binding</keyword>
<dbReference type="SUPFAM" id="SSF55658">
    <property type="entry name" value="L9 N-domain-like"/>
    <property type="match status" value="1"/>
</dbReference>
<dbReference type="GO" id="GO:0006412">
    <property type="term" value="P:translation"/>
    <property type="evidence" value="ECO:0007669"/>
    <property type="project" value="UniProtKB-UniRule"/>
</dbReference>